<dbReference type="GO" id="GO:0008233">
    <property type="term" value="F:peptidase activity"/>
    <property type="evidence" value="ECO:0007669"/>
    <property type="project" value="UniProtKB-KW"/>
</dbReference>
<dbReference type="InterPro" id="IPR001539">
    <property type="entry name" value="Peptidase_U32"/>
</dbReference>
<accession>A0A2T0BR10</accession>
<dbReference type="Pfam" id="PF12392">
    <property type="entry name" value="DUF3656"/>
    <property type="match status" value="1"/>
</dbReference>
<feature type="domain" description="Peptidase U32 collagenase" evidence="1">
    <location>
        <begin position="381"/>
        <end position="495"/>
    </location>
</feature>
<protein>
    <submittedName>
        <fullName evidence="2">Putative protease YhbU</fullName>
        <ecNumber evidence="2">3.4.-.-</ecNumber>
    </submittedName>
</protein>
<sequence>MKKIELLAPAGNIESIYAAVESGADAVYLGGNKFSARAYAQNFDDKNMESAVEYCHIHDVKVYVTINTVIKGKEINAACEYARFLYNTGVDALIVQDIGFSSILKDILPNFELHASTQMTIHNGEAALFLKKMGFKRIVLSRELSLAEIEHISSQLGIETEIFIHGALCICYSGQCLMSSIIGGRSGNRGRCAQPCRLPYEIIDEKGKSRKRGYLLSPKDMCTIENIGEIIKSGTSSLKIEGRMKRPEYVAGVVREYRNMIDNFYENCKSLNDAAYIKHSKKSLLQLFNREGFSKAYLFGNTGKDMMSYSFSKNTGTEIGVVKENETISLMEDISVGDGIRVENSGFVISKILKNKREASKAFDGESVKILPFNYRIGDTLYKTSDFLQIEELRESYKYARLKKIELTLTVKFKRGEPVVLCTNYGELEFRAEGKKVAAALKQPLSRERICESLNKTGEEMFKFKSIEFEYFEKGFLPISALNEVRRELFKRVREYVLAKNRKDNNFNTEIHSSIHIKNKFAGDELPQKIICVSSDEQLEAVLGSNFQCICINPFQREKINKLGNFKSKKVYIKVPNIVKEEFNYVEDFINRNLNKIEGIVTGNLGIISRFKDKIKILGDYKLNITNSSALNFYNKITNGDCLSVELDRHEIKDLVGKGDFKAQVLVYGKIELMVSEHCVIGSTVGNKCSFINCNKACENRSFSLLDRKKKKFVLRTDRFCRSYIYNAVPINLISNMRELRGMGVQSFRADFTDEDYSETKRILSYFQKEEFKGDFSRFTRGHYRNGVE</sequence>
<comment type="caution">
    <text evidence="2">The sequence shown here is derived from an EMBL/GenBank/DDBJ whole genome shotgun (WGS) entry which is preliminary data.</text>
</comment>
<evidence type="ECO:0000259" key="1">
    <source>
        <dbReference type="Pfam" id="PF12392"/>
    </source>
</evidence>
<reference evidence="2 3" key="1">
    <citation type="submission" date="2018-03" db="EMBL/GenBank/DDBJ databases">
        <title>Genome sequence of Clostridium luticellarii DSM 29923.</title>
        <authorList>
            <person name="Poehlein A."/>
            <person name="Daniel R."/>
        </authorList>
    </citation>
    <scope>NUCLEOTIDE SEQUENCE [LARGE SCALE GENOMIC DNA]</scope>
    <source>
        <strain evidence="2 3">DSM 29923</strain>
    </source>
</reference>
<keyword evidence="2" id="KW-0378">Hydrolase</keyword>
<dbReference type="PROSITE" id="PS01276">
    <property type="entry name" value="PEPTIDASE_U32"/>
    <property type="match status" value="1"/>
</dbReference>
<dbReference type="GO" id="GO:0006508">
    <property type="term" value="P:proteolysis"/>
    <property type="evidence" value="ECO:0007669"/>
    <property type="project" value="UniProtKB-KW"/>
</dbReference>
<dbReference type="EC" id="3.4.-.-" evidence="2"/>
<keyword evidence="3" id="KW-1185">Reference proteome</keyword>
<evidence type="ECO:0000313" key="3">
    <source>
        <dbReference type="Proteomes" id="UP000237798"/>
    </source>
</evidence>
<dbReference type="OrthoDB" id="9807498at2"/>
<dbReference type="Pfam" id="PF01136">
    <property type="entry name" value="Peptidase_U32"/>
    <property type="match status" value="2"/>
</dbReference>
<dbReference type="EMBL" id="PVXP01000006">
    <property type="protein sequence ID" value="PRR86272.1"/>
    <property type="molecule type" value="Genomic_DNA"/>
</dbReference>
<dbReference type="InterPro" id="IPR020988">
    <property type="entry name" value="Pept_U32_collagenase"/>
</dbReference>
<keyword evidence="2" id="KW-0645">Protease</keyword>
<dbReference type="AlphaFoldDB" id="A0A2T0BR10"/>
<dbReference type="InterPro" id="IPR051454">
    <property type="entry name" value="RNA/ubiquinone_mod_enzymes"/>
</dbReference>
<gene>
    <name evidence="2" type="primary">yhbU_2</name>
    <name evidence="2" type="ORF">CLLU_07530</name>
</gene>
<evidence type="ECO:0000313" key="2">
    <source>
        <dbReference type="EMBL" id="PRR86272.1"/>
    </source>
</evidence>
<dbReference type="PANTHER" id="PTHR30217:SF10">
    <property type="entry name" value="23S RRNA 5-HYDROXYCYTIDINE C2501 SYNTHASE"/>
    <property type="match status" value="1"/>
</dbReference>
<dbReference type="PANTHER" id="PTHR30217">
    <property type="entry name" value="PEPTIDASE U32 FAMILY"/>
    <property type="match status" value="1"/>
</dbReference>
<name>A0A2T0BR10_9CLOT</name>
<dbReference type="RefSeq" id="WP_106008247.1">
    <property type="nucleotide sequence ID" value="NZ_JALCPJ010000004.1"/>
</dbReference>
<dbReference type="Proteomes" id="UP000237798">
    <property type="component" value="Unassembled WGS sequence"/>
</dbReference>
<organism evidence="2 3">
    <name type="scientific">Clostridium luticellarii</name>
    <dbReference type="NCBI Taxonomy" id="1691940"/>
    <lineage>
        <taxon>Bacteria</taxon>
        <taxon>Bacillati</taxon>
        <taxon>Bacillota</taxon>
        <taxon>Clostridia</taxon>
        <taxon>Eubacteriales</taxon>
        <taxon>Clostridiaceae</taxon>
        <taxon>Clostridium</taxon>
    </lineage>
</organism>
<proteinExistence type="predicted"/>